<accession>A0ABN4Z816</accession>
<dbReference type="Proteomes" id="UP000192380">
    <property type="component" value="Chromosome"/>
</dbReference>
<keyword evidence="2" id="KW-1185">Reference proteome</keyword>
<name>A0ABN4Z816_PANSE</name>
<reference evidence="1 2" key="1">
    <citation type="submission" date="2016-10" db="EMBL/GenBank/DDBJ databases">
        <title>Complete Genome Assembly of Pantoea stewartii subsp. stewartii DC283, a Corn Pathogen.</title>
        <authorList>
            <person name="Duong D.A."/>
            <person name="Stevens A.M."/>
            <person name="Jensen R.V."/>
        </authorList>
    </citation>
    <scope>NUCLEOTIDE SEQUENCE [LARGE SCALE GENOMIC DNA]</scope>
    <source>
        <strain evidence="1 2">DC283</strain>
    </source>
</reference>
<sequence length="63" mass="6674">MGTLYALVLTITMANGDFQDAVLGIYGSQKLCEAAASEQTSVTNCYPVETIIHSDDQSGVANF</sequence>
<dbReference type="RefSeq" id="WP_044242289.1">
    <property type="nucleotide sequence ID" value="NZ_AHIE01000020.1"/>
</dbReference>
<organism evidence="1 2">
    <name type="scientific">Pantoea stewartii subsp. stewartii DC283</name>
    <dbReference type="NCBI Taxonomy" id="660596"/>
    <lineage>
        <taxon>Bacteria</taxon>
        <taxon>Pseudomonadati</taxon>
        <taxon>Pseudomonadota</taxon>
        <taxon>Gammaproteobacteria</taxon>
        <taxon>Enterobacterales</taxon>
        <taxon>Erwiniaceae</taxon>
        <taxon>Pantoea</taxon>
    </lineage>
</organism>
<evidence type="ECO:0000313" key="1">
    <source>
        <dbReference type="EMBL" id="ARF51021.1"/>
    </source>
</evidence>
<dbReference type="EMBL" id="CP017581">
    <property type="protein sequence ID" value="ARF51021.1"/>
    <property type="molecule type" value="Genomic_DNA"/>
</dbReference>
<gene>
    <name evidence="1" type="ORF">DSJ_17925</name>
</gene>
<dbReference type="Pfam" id="PF07358">
    <property type="entry name" value="DUF1482"/>
    <property type="match status" value="1"/>
</dbReference>
<dbReference type="InterPro" id="IPR009954">
    <property type="entry name" value="DUF1482"/>
</dbReference>
<protein>
    <recommendedName>
        <fullName evidence="3">DUF1482 family protein</fullName>
    </recommendedName>
</protein>
<evidence type="ECO:0000313" key="2">
    <source>
        <dbReference type="Proteomes" id="UP000192380"/>
    </source>
</evidence>
<evidence type="ECO:0008006" key="3">
    <source>
        <dbReference type="Google" id="ProtNLM"/>
    </source>
</evidence>
<proteinExistence type="predicted"/>